<name>T0S1C3_SAPDV</name>
<dbReference type="OrthoDB" id="10418931at2759"/>
<evidence type="ECO:0000313" key="2">
    <source>
        <dbReference type="Proteomes" id="UP000030762"/>
    </source>
</evidence>
<dbReference type="VEuPathDB" id="FungiDB:SDRG_03757"/>
<dbReference type="PANTHER" id="PTHR46586:SF3">
    <property type="entry name" value="ANKYRIN REPEAT-CONTAINING PROTEIN"/>
    <property type="match status" value="1"/>
</dbReference>
<dbReference type="RefSeq" id="XP_008607622.1">
    <property type="nucleotide sequence ID" value="XM_008609400.1"/>
</dbReference>
<dbReference type="PANTHER" id="PTHR46586">
    <property type="entry name" value="ANKYRIN REPEAT-CONTAINING PROTEIN"/>
    <property type="match status" value="1"/>
</dbReference>
<gene>
    <name evidence="1" type="ORF">SDRG_03757</name>
</gene>
<dbReference type="InterPro" id="IPR052050">
    <property type="entry name" value="SecEffector_AnkRepeat"/>
</dbReference>
<dbReference type="Proteomes" id="UP000030762">
    <property type="component" value="Unassembled WGS sequence"/>
</dbReference>
<proteinExistence type="predicted"/>
<accession>T0S1C3</accession>
<dbReference type="AlphaFoldDB" id="T0S1C3"/>
<organism evidence="1 2">
    <name type="scientific">Saprolegnia diclina (strain VS20)</name>
    <dbReference type="NCBI Taxonomy" id="1156394"/>
    <lineage>
        <taxon>Eukaryota</taxon>
        <taxon>Sar</taxon>
        <taxon>Stramenopiles</taxon>
        <taxon>Oomycota</taxon>
        <taxon>Saprolegniomycetes</taxon>
        <taxon>Saprolegniales</taxon>
        <taxon>Saprolegniaceae</taxon>
        <taxon>Saprolegnia</taxon>
    </lineage>
</organism>
<dbReference type="EMBL" id="JH767140">
    <property type="protein sequence ID" value="EQC38798.1"/>
    <property type="molecule type" value="Genomic_DNA"/>
</dbReference>
<sequence>MTSFADVFCPSLPAAALMAEYQDGLFLDVRAYMEDFRRHVREHTTTKPQGYEQLHDDGHACTFLAMDRAAMNGFLDVVRFVHAHRSEGCSRSGMVLAAANGHMGVAL</sequence>
<dbReference type="InParanoid" id="T0S1C3"/>
<keyword evidence="2" id="KW-1185">Reference proteome</keyword>
<protein>
    <submittedName>
        <fullName evidence="1">Uncharacterized protein</fullName>
    </submittedName>
</protein>
<dbReference type="GeneID" id="19944484"/>
<reference evidence="1 2" key="1">
    <citation type="submission" date="2012-04" db="EMBL/GenBank/DDBJ databases">
        <title>The Genome Sequence of Saprolegnia declina VS20.</title>
        <authorList>
            <consortium name="The Broad Institute Genome Sequencing Platform"/>
            <person name="Russ C."/>
            <person name="Nusbaum C."/>
            <person name="Tyler B."/>
            <person name="van West P."/>
            <person name="Dieguez-Uribeondo J."/>
            <person name="de Bruijn I."/>
            <person name="Tripathy S."/>
            <person name="Jiang R."/>
            <person name="Young S.K."/>
            <person name="Zeng Q."/>
            <person name="Gargeya S."/>
            <person name="Fitzgerald M."/>
            <person name="Haas B."/>
            <person name="Abouelleil A."/>
            <person name="Alvarado L."/>
            <person name="Arachchi H.M."/>
            <person name="Berlin A."/>
            <person name="Chapman S.B."/>
            <person name="Goldberg J."/>
            <person name="Griggs A."/>
            <person name="Gujja S."/>
            <person name="Hansen M."/>
            <person name="Howarth C."/>
            <person name="Imamovic A."/>
            <person name="Larimer J."/>
            <person name="McCowen C."/>
            <person name="Montmayeur A."/>
            <person name="Murphy C."/>
            <person name="Neiman D."/>
            <person name="Pearson M."/>
            <person name="Priest M."/>
            <person name="Roberts A."/>
            <person name="Saif S."/>
            <person name="Shea T."/>
            <person name="Sisk P."/>
            <person name="Sykes S."/>
            <person name="Wortman J."/>
            <person name="Nusbaum C."/>
            <person name="Birren B."/>
        </authorList>
    </citation>
    <scope>NUCLEOTIDE SEQUENCE [LARGE SCALE GENOMIC DNA]</scope>
    <source>
        <strain evidence="1 2">VS20</strain>
    </source>
</reference>
<evidence type="ECO:0000313" key="1">
    <source>
        <dbReference type="EMBL" id="EQC38798.1"/>
    </source>
</evidence>